<reference evidence="2" key="2">
    <citation type="journal article" date="2014" name="ISME J.">
        <title>Microbial stratification in low pH oxic and suboxic macroscopic growths along an acid mine drainage.</title>
        <authorList>
            <person name="Mendez-Garcia C."/>
            <person name="Mesa V."/>
            <person name="Sprenger R.R."/>
            <person name="Richter M."/>
            <person name="Diez M.S."/>
            <person name="Solano J."/>
            <person name="Bargiela R."/>
            <person name="Golyshina O.V."/>
            <person name="Manteca A."/>
            <person name="Ramos J.L."/>
            <person name="Gallego J.R."/>
            <person name="Llorente I."/>
            <person name="Martins Dos Santos V.A."/>
            <person name="Jensen O.N."/>
            <person name="Pelaez A.I."/>
            <person name="Sanchez J."/>
            <person name="Ferrer M."/>
        </authorList>
    </citation>
    <scope>NUCLEOTIDE SEQUENCE</scope>
</reference>
<feature type="domain" description="Protein kinase" evidence="1">
    <location>
        <begin position="1"/>
        <end position="192"/>
    </location>
</feature>
<dbReference type="SUPFAM" id="SSF56112">
    <property type="entry name" value="Protein kinase-like (PK-like)"/>
    <property type="match status" value="1"/>
</dbReference>
<proteinExistence type="predicted"/>
<dbReference type="EMBL" id="AUZZ01003292">
    <property type="protein sequence ID" value="EQD57364.1"/>
    <property type="molecule type" value="Genomic_DNA"/>
</dbReference>
<sequence length="192" mass="21390">MRQIHAKGIVINDLSPNNILIDRRLDNVWFIDFEASHIVGEQSILSQFIRGWNTVGMRRIDSARERDPTFEDDWFSLAITLQSLMLPVEACFPLVSGAQEAFLNALVRDSGVPTSIAEVILALKNGDHTSASTMLARSSIEARKPPDAVHLMSGRFLTKHKLLRVNRVAEECRHSVSAIAKTALLTADTKRT</sequence>
<name>T1BW08_9ZZZZ</name>
<accession>T1BW08</accession>
<dbReference type="GO" id="GO:0004672">
    <property type="term" value="F:protein kinase activity"/>
    <property type="evidence" value="ECO:0007669"/>
    <property type="project" value="InterPro"/>
</dbReference>
<protein>
    <recommendedName>
        <fullName evidence="1">Protein kinase domain-containing protein</fullName>
    </recommendedName>
</protein>
<gene>
    <name evidence="2" type="ORF">B2A_04843</name>
</gene>
<evidence type="ECO:0000259" key="1">
    <source>
        <dbReference type="PROSITE" id="PS50011"/>
    </source>
</evidence>
<dbReference type="Gene3D" id="1.10.510.10">
    <property type="entry name" value="Transferase(Phosphotransferase) domain 1"/>
    <property type="match status" value="1"/>
</dbReference>
<dbReference type="InterPro" id="IPR000719">
    <property type="entry name" value="Prot_kinase_dom"/>
</dbReference>
<feature type="non-terminal residue" evidence="2">
    <location>
        <position position="192"/>
    </location>
</feature>
<dbReference type="PROSITE" id="PS50011">
    <property type="entry name" value="PROTEIN_KINASE_DOM"/>
    <property type="match status" value="1"/>
</dbReference>
<comment type="caution">
    <text evidence="2">The sequence shown here is derived from an EMBL/GenBank/DDBJ whole genome shotgun (WGS) entry which is preliminary data.</text>
</comment>
<organism evidence="2">
    <name type="scientific">mine drainage metagenome</name>
    <dbReference type="NCBI Taxonomy" id="410659"/>
    <lineage>
        <taxon>unclassified sequences</taxon>
        <taxon>metagenomes</taxon>
        <taxon>ecological metagenomes</taxon>
    </lineage>
</organism>
<dbReference type="AlphaFoldDB" id="T1BW08"/>
<reference evidence="2" key="1">
    <citation type="submission" date="2013-08" db="EMBL/GenBank/DDBJ databases">
        <authorList>
            <person name="Mendez C."/>
            <person name="Richter M."/>
            <person name="Ferrer M."/>
            <person name="Sanchez J."/>
        </authorList>
    </citation>
    <scope>NUCLEOTIDE SEQUENCE</scope>
</reference>
<dbReference type="InterPro" id="IPR011009">
    <property type="entry name" value="Kinase-like_dom_sf"/>
</dbReference>
<dbReference type="GO" id="GO:0005524">
    <property type="term" value="F:ATP binding"/>
    <property type="evidence" value="ECO:0007669"/>
    <property type="project" value="InterPro"/>
</dbReference>
<evidence type="ECO:0000313" key="2">
    <source>
        <dbReference type="EMBL" id="EQD57364.1"/>
    </source>
</evidence>